<evidence type="ECO:0000313" key="3">
    <source>
        <dbReference type="Proteomes" id="UP000467700"/>
    </source>
</evidence>
<gene>
    <name evidence="2" type="ORF">AAE3_LOCUS506</name>
</gene>
<comment type="caution">
    <text evidence="2">The sequence shown here is derived from an EMBL/GenBank/DDBJ whole genome shotgun (WGS) entry which is preliminary data.</text>
</comment>
<dbReference type="EMBL" id="CACVBS010000001">
    <property type="protein sequence ID" value="CAA7257298.1"/>
    <property type="molecule type" value="Genomic_DNA"/>
</dbReference>
<proteinExistence type="predicted"/>
<organism evidence="2 3">
    <name type="scientific">Cyclocybe aegerita</name>
    <name type="common">Black poplar mushroom</name>
    <name type="synonym">Agrocybe aegerita</name>
    <dbReference type="NCBI Taxonomy" id="1973307"/>
    <lineage>
        <taxon>Eukaryota</taxon>
        <taxon>Fungi</taxon>
        <taxon>Dikarya</taxon>
        <taxon>Basidiomycota</taxon>
        <taxon>Agaricomycotina</taxon>
        <taxon>Agaricomycetes</taxon>
        <taxon>Agaricomycetidae</taxon>
        <taxon>Agaricales</taxon>
        <taxon>Agaricineae</taxon>
        <taxon>Bolbitiaceae</taxon>
        <taxon>Cyclocybe</taxon>
    </lineage>
</organism>
<dbReference type="Proteomes" id="UP000467700">
    <property type="component" value="Unassembled WGS sequence"/>
</dbReference>
<reference evidence="2 3" key="1">
    <citation type="submission" date="2020-01" db="EMBL/GenBank/DDBJ databases">
        <authorList>
            <person name="Gupta K D."/>
        </authorList>
    </citation>
    <scope>NUCLEOTIDE SEQUENCE [LARGE SCALE GENOMIC DNA]</scope>
</reference>
<dbReference type="OrthoDB" id="2887616at2759"/>
<evidence type="ECO:0000256" key="1">
    <source>
        <dbReference type="SAM" id="MobiDB-lite"/>
    </source>
</evidence>
<accession>A0A8S0VVS8</accession>
<feature type="region of interest" description="Disordered" evidence="1">
    <location>
        <begin position="1"/>
        <end position="20"/>
    </location>
</feature>
<sequence length="205" mass="23728">MGPHTLSQSPQVETTSANPHTARRKIYSIWDPKSPVPAQGRWVSPTLDRIPEVWNAWRKLVRGRARGSAEEKRVYNVLMELEGGLWTTGFNDNSKDEIEEFKKLCPYLWWRSLNHCKCPGCGRVGSAVGNTFRAPKQKDTKRWKEATLQLEKGETFSYCLTRDEEVTLFHDAQLEQKRQEGRASWPVEKGKRFKASRFEWEAGDM</sequence>
<name>A0A8S0VVS8_CYCAE</name>
<evidence type="ECO:0000313" key="2">
    <source>
        <dbReference type="EMBL" id="CAA7257298.1"/>
    </source>
</evidence>
<protein>
    <submittedName>
        <fullName evidence="2">Uncharacterized protein</fullName>
    </submittedName>
</protein>
<keyword evidence="3" id="KW-1185">Reference proteome</keyword>
<feature type="compositionally biased region" description="Polar residues" evidence="1">
    <location>
        <begin position="1"/>
        <end position="19"/>
    </location>
</feature>
<dbReference type="AlphaFoldDB" id="A0A8S0VVS8"/>